<reference evidence="1" key="1">
    <citation type="submission" date="2020-07" db="EMBL/GenBank/DDBJ databases">
        <title>Ethylene signaling mediates host invasion by parasitic plants.</title>
        <authorList>
            <person name="Yoshida S."/>
        </authorList>
    </citation>
    <scope>NUCLEOTIDE SEQUENCE</scope>
    <source>
        <strain evidence="1">Okayama</strain>
    </source>
</reference>
<sequence>MDCFFRLFHRQSAYGTSSYLVTQSSCRGTYSRIRHLGRNSFKIGNLRVFKILNTHVSQSDTLFHSFHLYSKRN</sequence>
<evidence type="ECO:0000313" key="2">
    <source>
        <dbReference type="Proteomes" id="UP000653305"/>
    </source>
</evidence>
<comment type="caution">
    <text evidence="1">The sequence shown here is derived from an EMBL/GenBank/DDBJ whole genome shotgun (WGS) entry which is preliminary data.</text>
</comment>
<dbReference type="EMBL" id="BMAC01001447">
    <property type="protein sequence ID" value="GFQ07270.1"/>
    <property type="molecule type" value="Genomic_DNA"/>
</dbReference>
<keyword evidence="1" id="KW-0830">Ubiquinone</keyword>
<proteinExistence type="predicted"/>
<keyword evidence="2" id="KW-1185">Reference proteome</keyword>
<protein>
    <submittedName>
        <fullName evidence="1">NADH-ubiquinone oxidoreductase chain 4</fullName>
    </submittedName>
</protein>
<gene>
    <name evidence="1" type="ORF">PHJA_002871100</name>
</gene>
<name>A0A830D7N9_9LAMI</name>
<dbReference type="Proteomes" id="UP000653305">
    <property type="component" value="Unassembled WGS sequence"/>
</dbReference>
<evidence type="ECO:0000313" key="1">
    <source>
        <dbReference type="EMBL" id="GFQ07270.1"/>
    </source>
</evidence>
<organism evidence="1 2">
    <name type="scientific">Phtheirospermum japonicum</name>
    <dbReference type="NCBI Taxonomy" id="374723"/>
    <lineage>
        <taxon>Eukaryota</taxon>
        <taxon>Viridiplantae</taxon>
        <taxon>Streptophyta</taxon>
        <taxon>Embryophyta</taxon>
        <taxon>Tracheophyta</taxon>
        <taxon>Spermatophyta</taxon>
        <taxon>Magnoliopsida</taxon>
        <taxon>eudicotyledons</taxon>
        <taxon>Gunneridae</taxon>
        <taxon>Pentapetalae</taxon>
        <taxon>asterids</taxon>
        <taxon>lamiids</taxon>
        <taxon>Lamiales</taxon>
        <taxon>Orobanchaceae</taxon>
        <taxon>Orobanchaceae incertae sedis</taxon>
        <taxon>Phtheirospermum</taxon>
    </lineage>
</organism>
<dbReference type="AlphaFoldDB" id="A0A830D7N9"/>
<accession>A0A830D7N9</accession>